<dbReference type="InterPro" id="IPR036397">
    <property type="entry name" value="RNaseH_sf"/>
</dbReference>
<dbReference type="InterPro" id="IPR044730">
    <property type="entry name" value="RNase_H-like_dom_plant"/>
</dbReference>
<accession>Q2HVE2</accession>
<dbReference type="SUPFAM" id="SSF53098">
    <property type="entry name" value="Ribonuclease H-like"/>
    <property type="match status" value="1"/>
</dbReference>
<dbReference type="InterPro" id="IPR026960">
    <property type="entry name" value="RVT-Znf"/>
</dbReference>
<keyword evidence="2" id="KW-0548">Nucleotidyltransferase</keyword>
<organism evidence="2">
    <name type="scientific">Medicago truncatula</name>
    <name type="common">Barrel medic</name>
    <name type="synonym">Medicago tribuloides</name>
    <dbReference type="NCBI Taxonomy" id="3880"/>
    <lineage>
        <taxon>Eukaryota</taxon>
        <taxon>Viridiplantae</taxon>
        <taxon>Streptophyta</taxon>
        <taxon>Embryophyta</taxon>
        <taxon>Tracheophyta</taxon>
        <taxon>Spermatophyta</taxon>
        <taxon>Magnoliopsida</taxon>
        <taxon>eudicotyledons</taxon>
        <taxon>Gunneridae</taxon>
        <taxon>Pentapetalae</taxon>
        <taxon>rosids</taxon>
        <taxon>fabids</taxon>
        <taxon>Fabales</taxon>
        <taxon>Fabaceae</taxon>
        <taxon>Papilionoideae</taxon>
        <taxon>50 kb inversion clade</taxon>
        <taxon>NPAAA clade</taxon>
        <taxon>Hologalegina</taxon>
        <taxon>IRL clade</taxon>
        <taxon>Trifolieae</taxon>
        <taxon>Medicago</taxon>
    </lineage>
</organism>
<dbReference type="GO" id="GO:0003964">
    <property type="term" value="F:RNA-directed DNA polymerase activity"/>
    <property type="evidence" value="ECO:0007669"/>
    <property type="project" value="UniProtKB-KW"/>
</dbReference>
<feature type="domain" description="Reverse transcriptase" evidence="1">
    <location>
        <begin position="1"/>
        <end position="185"/>
    </location>
</feature>
<dbReference type="InterPro" id="IPR002156">
    <property type="entry name" value="RNaseH_domain"/>
</dbReference>
<dbReference type="AlphaFoldDB" id="Q2HVE2"/>
<reference evidence="2" key="2">
    <citation type="submission" date="2007-03" db="EMBL/GenBank/DDBJ databases">
        <authorList>
            <consortium name="The International Medicago Genome Annotation Group"/>
        </authorList>
    </citation>
    <scope>NUCLEOTIDE SEQUENCE</scope>
</reference>
<dbReference type="EMBL" id="AC148918">
    <property type="protein sequence ID" value="ABD28505.2"/>
    <property type="molecule type" value="Genomic_DNA"/>
</dbReference>
<dbReference type="Gene3D" id="3.30.420.10">
    <property type="entry name" value="Ribonuclease H-like superfamily/Ribonuclease H"/>
    <property type="match status" value="1"/>
</dbReference>
<dbReference type="Pfam" id="PF13966">
    <property type="entry name" value="zf-RVT"/>
    <property type="match status" value="1"/>
</dbReference>
<sequence>MTIKIDLEKAYDLLNWNFVEECLKECKFPSKLINIIHHCISTPSYKIMWNGDKSESFYPSRGIRQGDPLSPYLFVICMERLSHIIADQVEADYWKPMRAGRYGPPISHLLFADDLLLFAEASIEQAHCVLHCLDMFCQSSGQKINREKTQVYFSKNVDNHLREDIIQHTGFNQVNSLGKYLGANITPGRTSRGHFNHIINKIQNKLSGWKQQCLSLAGRITLSKFVISSIPYYHMQYAKIPKTICDEIEKIQRGFVWGDSNQGRKAHLVSWDVCCLPKMNGGLGFKRPHHMNEAFLMKMLWNLIKQPDKLWCRVLYSKYGRNNDLNNNISSQPYDSPLWKAIVGIWDDFKRHVIWQIGDGRSTNFWLDKWISNNTSLFSSSTQSYVDTTISVRDAINTSGVWDLNFLMDNLHVDIVNQILALPTPSDFDGPDTIGWGGTNTLKFTVQSAYNLQQENPFAVGGDWKTLWNWKGPHRIQTFIWLAAHGRILTNYRRSKWGVGISPTCPCCAREDETVIHVLRDCVHSTQVWLRLIPHNYITNFFSFDCREWVFNNLNKKGIGDNPATWQTTFMTTCWYLWNWRNKSIFEIGFQRPSNPTLVIQKFTREIEDNTKLVHKSSHQKETIYIGWMRPPFGWVKLNCDGAWKGSGTLAGCGGLLRDSDGRWIKGYFKKIGMCDAFHAEMWGMYLGLDMAWRENTTHLIVESDSKILSLLFDDISGACMPRNVRLIS</sequence>
<dbReference type="PROSITE" id="PS50878">
    <property type="entry name" value="RT_POL"/>
    <property type="match status" value="1"/>
</dbReference>
<keyword evidence="2" id="KW-0695">RNA-directed DNA polymerase</keyword>
<dbReference type="InterPro" id="IPR000477">
    <property type="entry name" value="RT_dom"/>
</dbReference>
<keyword evidence="2" id="KW-0808">Transferase</keyword>
<dbReference type="PANTHER" id="PTHR33116">
    <property type="entry name" value="REVERSE TRANSCRIPTASE ZINC-BINDING DOMAIN-CONTAINING PROTEIN-RELATED-RELATED"/>
    <property type="match status" value="1"/>
</dbReference>
<proteinExistence type="predicted"/>
<dbReference type="SUPFAM" id="SSF56672">
    <property type="entry name" value="DNA/RNA polymerases"/>
    <property type="match status" value="1"/>
</dbReference>
<dbReference type="CDD" id="cd06222">
    <property type="entry name" value="RNase_H_like"/>
    <property type="match status" value="1"/>
</dbReference>
<dbReference type="PANTHER" id="PTHR33116:SF70">
    <property type="entry name" value="NON-LTR RETROELEMENT REVERSE TRANSCRIPTASE-LIKE PROTEIN"/>
    <property type="match status" value="1"/>
</dbReference>
<dbReference type="GO" id="GO:0003676">
    <property type="term" value="F:nucleic acid binding"/>
    <property type="evidence" value="ECO:0007669"/>
    <property type="project" value="InterPro"/>
</dbReference>
<name>Q2HVE2_MEDTR</name>
<dbReference type="GO" id="GO:0004523">
    <property type="term" value="F:RNA-DNA hybrid ribonuclease activity"/>
    <property type="evidence" value="ECO:0007669"/>
    <property type="project" value="InterPro"/>
</dbReference>
<dbReference type="InterPro" id="IPR012337">
    <property type="entry name" value="RNaseH-like_sf"/>
</dbReference>
<gene>
    <name evidence="2" type="ORF">MtrDRAFT_AC148918g30v2</name>
</gene>
<dbReference type="Pfam" id="PF00078">
    <property type="entry name" value="RVT_1"/>
    <property type="match status" value="1"/>
</dbReference>
<dbReference type="Pfam" id="PF13456">
    <property type="entry name" value="RVT_3"/>
    <property type="match status" value="1"/>
</dbReference>
<evidence type="ECO:0000313" key="2">
    <source>
        <dbReference type="EMBL" id="ABD28505.2"/>
    </source>
</evidence>
<reference evidence="2" key="1">
    <citation type="submission" date="2004-05" db="EMBL/GenBank/DDBJ databases">
        <authorList>
            <person name="Town C.D."/>
        </authorList>
    </citation>
    <scope>NUCLEOTIDE SEQUENCE</scope>
</reference>
<dbReference type="InterPro" id="IPR043502">
    <property type="entry name" value="DNA/RNA_pol_sf"/>
</dbReference>
<protein>
    <submittedName>
        <fullName evidence="2">RNA-directed DNA polymerase (Reverse transcriptase); Polynucleotidyl transferase, Ribonuclease H fold</fullName>
    </submittedName>
</protein>
<evidence type="ECO:0000259" key="1">
    <source>
        <dbReference type="PROSITE" id="PS50878"/>
    </source>
</evidence>